<keyword evidence="2" id="KW-0808">Transferase</keyword>
<dbReference type="InterPro" id="IPR050194">
    <property type="entry name" value="Glycosyltransferase_grp1"/>
</dbReference>
<dbReference type="RefSeq" id="WP_280880561.1">
    <property type="nucleotide sequence ID" value="NZ_JARXVH010000013.1"/>
</dbReference>
<dbReference type="EMBL" id="JARXVH010000013">
    <property type="protein sequence ID" value="MDH6219776.1"/>
    <property type="molecule type" value="Genomic_DNA"/>
</dbReference>
<feature type="domain" description="Glycosyltransferase subfamily 4-like N-terminal" evidence="4">
    <location>
        <begin position="26"/>
        <end position="180"/>
    </location>
</feature>
<sequence length="385" mass="41446">MTRRTARSPRFDVTIVLTYYLPYTSGLTEVARTVAEGLAARGRRVAVVATRHDRNHPARETVNGVEVFRTPVLARVGRGTISPGFAPLAGRVARGSGAVQIHLPMLEAGLVARLAGATPVVCTHHDDVWLPESALAALQVPVVDASVGAALRRSSAVVVNNLDHAEHSRHFHLMRQRRLLAIAPPCREREPAPATFRETDGPHIGFLGRIAPEKGLHHLVDAFRRLTDPEARLMIAGDYSKVAGGSVVGALRERAGDDARIRFTGFLSEPQVAEFYSSLDAFALSSVAEESFGISQTEAMMMGVPSVASDAPGMRVPVSDTGFGRLFPTGDAAALADALREVVAYSPERRAEGMRAARARYGTESCVDAYDGLFQELRASRKVPV</sequence>
<evidence type="ECO:0000313" key="6">
    <source>
        <dbReference type="Proteomes" id="UP001160499"/>
    </source>
</evidence>
<dbReference type="SUPFAM" id="SSF53756">
    <property type="entry name" value="UDP-Glycosyltransferase/glycogen phosphorylase"/>
    <property type="match status" value="1"/>
</dbReference>
<dbReference type="Gene3D" id="3.40.50.2000">
    <property type="entry name" value="Glycogen Phosphorylase B"/>
    <property type="match status" value="2"/>
</dbReference>
<feature type="domain" description="Glycosyl transferase family 1" evidence="3">
    <location>
        <begin position="198"/>
        <end position="350"/>
    </location>
</feature>
<dbReference type="PANTHER" id="PTHR45947:SF13">
    <property type="entry name" value="TRANSFERASE"/>
    <property type="match status" value="1"/>
</dbReference>
<keyword evidence="6" id="KW-1185">Reference proteome</keyword>
<evidence type="ECO:0000313" key="5">
    <source>
        <dbReference type="EMBL" id="MDH6219776.1"/>
    </source>
</evidence>
<dbReference type="Pfam" id="PF00534">
    <property type="entry name" value="Glycos_transf_1"/>
    <property type="match status" value="1"/>
</dbReference>
<comment type="caution">
    <text evidence="5">The sequence shown here is derived from an EMBL/GenBank/DDBJ whole genome shotgun (WGS) entry which is preliminary data.</text>
</comment>
<keyword evidence="1" id="KW-0328">Glycosyltransferase</keyword>
<dbReference type="Proteomes" id="UP001160499">
    <property type="component" value="Unassembled WGS sequence"/>
</dbReference>
<protein>
    <submittedName>
        <fullName evidence="5">Glycosyltransferase involved in cell wall biosynthesis</fullName>
    </submittedName>
</protein>
<organism evidence="5 6">
    <name type="scientific">Streptomyces pseudovenezuelae</name>
    <dbReference type="NCBI Taxonomy" id="67350"/>
    <lineage>
        <taxon>Bacteria</taxon>
        <taxon>Bacillati</taxon>
        <taxon>Actinomycetota</taxon>
        <taxon>Actinomycetes</taxon>
        <taxon>Kitasatosporales</taxon>
        <taxon>Streptomycetaceae</taxon>
        <taxon>Streptomyces</taxon>
        <taxon>Streptomyces aurantiacus group</taxon>
    </lineage>
</organism>
<dbReference type="Pfam" id="PF13579">
    <property type="entry name" value="Glyco_trans_4_4"/>
    <property type="match status" value="1"/>
</dbReference>
<accession>A0ABT6LVR6</accession>
<dbReference type="InterPro" id="IPR001296">
    <property type="entry name" value="Glyco_trans_1"/>
</dbReference>
<dbReference type="PANTHER" id="PTHR45947">
    <property type="entry name" value="SULFOQUINOVOSYL TRANSFERASE SQD2"/>
    <property type="match status" value="1"/>
</dbReference>
<evidence type="ECO:0000259" key="4">
    <source>
        <dbReference type="Pfam" id="PF13579"/>
    </source>
</evidence>
<evidence type="ECO:0000256" key="2">
    <source>
        <dbReference type="ARBA" id="ARBA00022679"/>
    </source>
</evidence>
<evidence type="ECO:0000259" key="3">
    <source>
        <dbReference type="Pfam" id="PF00534"/>
    </source>
</evidence>
<gene>
    <name evidence="5" type="ORF">M2283_007115</name>
</gene>
<name>A0ABT6LVR6_9ACTN</name>
<dbReference type="CDD" id="cd03801">
    <property type="entry name" value="GT4_PimA-like"/>
    <property type="match status" value="1"/>
</dbReference>
<proteinExistence type="predicted"/>
<dbReference type="InterPro" id="IPR028098">
    <property type="entry name" value="Glyco_trans_4-like_N"/>
</dbReference>
<evidence type="ECO:0000256" key="1">
    <source>
        <dbReference type="ARBA" id="ARBA00022676"/>
    </source>
</evidence>
<reference evidence="5 6" key="1">
    <citation type="submission" date="2023-04" db="EMBL/GenBank/DDBJ databases">
        <title>Forest soil microbial communities from Buena Vista Peninsula, Colon Province, Panama.</title>
        <authorList>
            <person name="Bouskill N."/>
        </authorList>
    </citation>
    <scope>NUCLEOTIDE SEQUENCE [LARGE SCALE GENOMIC DNA]</scope>
    <source>
        <strain evidence="5 6">GGS1</strain>
    </source>
</reference>